<organism evidence="4 5">
    <name type="scientific">Mesorhizobium plurifarium</name>
    <dbReference type="NCBI Taxonomy" id="69974"/>
    <lineage>
        <taxon>Bacteria</taxon>
        <taxon>Pseudomonadati</taxon>
        <taxon>Pseudomonadota</taxon>
        <taxon>Alphaproteobacteria</taxon>
        <taxon>Hyphomicrobiales</taxon>
        <taxon>Phyllobacteriaceae</taxon>
        <taxon>Mesorhizobium</taxon>
    </lineage>
</organism>
<dbReference type="PANTHER" id="PTHR43716">
    <property type="entry name" value="D-2-HYDROXYGLUTARATE DEHYDROGENASE, MITOCHONDRIAL"/>
    <property type="match status" value="1"/>
</dbReference>
<dbReference type="InterPro" id="IPR051264">
    <property type="entry name" value="FAD-oxidored/transferase_4"/>
</dbReference>
<accession>A0A090DEI6</accession>
<dbReference type="Pfam" id="PF01565">
    <property type="entry name" value="FAD_binding_4"/>
    <property type="match status" value="1"/>
</dbReference>
<dbReference type="EMBL" id="CCMZ01000002">
    <property type="protein sequence ID" value="CDX11446.1"/>
    <property type="molecule type" value="Genomic_DNA"/>
</dbReference>
<dbReference type="InterPro" id="IPR036318">
    <property type="entry name" value="FAD-bd_PCMH-like_sf"/>
</dbReference>
<dbReference type="PANTHER" id="PTHR43716:SF2">
    <property type="entry name" value="BLL6224 PROTEIN"/>
    <property type="match status" value="1"/>
</dbReference>
<evidence type="ECO:0000259" key="3">
    <source>
        <dbReference type="PROSITE" id="PS51387"/>
    </source>
</evidence>
<dbReference type="SUPFAM" id="SSF56176">
    <property type="entry name" value="FAD-binding/transporter-associated domain-like"/>
    <property type="match status" value="1"/>
</dbReference>
<dbReference type="SUPFAM" id="SSF55103">
    <property type="entry name" value="FAD-linked oxidases, C-terminal domain"/>
    <property type="match status" value="1"/>
</dbReference>
<protein>
    <submittedName>
        <fullName evidence="4">FAD/FMN-dependent dehydrogenase</fullName>
    </submittedName>
</protein>
<dbReference type="Proteomes" id="UP000045285">
    <property type="component" value="Unassembled WGS sequence"/>
</dbReference>
<reference evidence="5" key="1">
    <citation type="submission" date="2014-08" db="EMBL/GenBank/DDBJ databases">
        <authorList>
            <person name="Moulin L."/>
        </authorList>
    </citation>
    <scope>NUCLEOTIDE SEQUENCE [LARGE SCALE GENOMIC DNA]</scope>
</reference>
<gene>
    <name evidence="4" type="ORF">MPL3356_100006</name>
</gene>
<keyword evidence="5" id="KW-1185">Reference proteome</keyword>
<evidence type="ECO:0000256" key="1">
    <source>
        <dbReference type="ARBA" id="ARBA00022630"/>
    </source>
</evidence>
<dbReference type="GO" id="GO:0022904">
    <property type="term" value="P:respiratory electron transport chain"/>
    <property type="evidence" value="ECO:0007669"/>
    <property type="project" value="TreeGrafter"/>
</dbReference>
<feature type="domain" description="FAD-binding PCMH-type" evidence="3">
    <location>
        <begin position="37"/>
        <end position="218"/>
    </location>
</feature>
<dbReference type="Gene3D" id="3.30.70.2740">
    <property type="match status" value="1"/>
</dbReference>
<keyword evidence="1" id="KW-0285">Flavoprotein</keyword>
<evidence type="ECO:0000256" key="2">
    <source>
        <dbReference type="ARBA" id="ARBA00022827"/>
    </source>
</evidence>
<dbReference type="InterPro" id="IPR016169">
    <property type="entry name" value="FAD-bd_PCMH_sub2"/>
</dbReference>
<dbReference type="InterPro" id="IPR016164">
    <property type="entry name" value="FAD-linked_Oxase-like_C"/>
</dbReference>
<dbReference type="InterPro" id="IPR016166">
    <property type="entry name" value="FAD-bd_PCMH"/>
</dbReference>
<dbReference type="Pfam" id="PF02913">
    <property type="entry name" value="FAD-oxidase_C"/>
    <property type="match status" value="1"/>
</dbReference>
<dbReference type="Gene3D" id="3.30.43.10">
    <property type="entry name" value="Uridine Diphospho-n-acetylenolpyruvylglucosamine Reductase, domain 2"/>
    <property type="match status" value="1"/>
</dbReference>
<name>A0A090DEI6_MESPL</name>
<dbReference type="InterPro" id="IPR016167">
    <property type="entry name" value="FAD-bd_PCMH_sub1"/>
</dbReference>
<dbReference type="InterPro" id="IPR006094">
    <property type="entry name" value="Oxid_FAD_bind_N"/>
</dbReference>
<proteinExistence type="predicted"/>
<evidence type="ECO:0000313" key="5">
    <source>
        <dbReference type="Proteomes" id="UP000045285"/>
    </source>
</evidence>
<dbReference type="AlphaFoldDB" id="A0A090DEI6"/>
<dbReference type="Gene3D" id="3.30.465.10">
    <property type="match status" value="1"/>
</dbReference>
<dbReference type="InterPro" id="IPR004113">
    <property type="entry name" value="FAD-bd_oxidored_4_C"/>
</dbReference>
<dbReference type="GO" id="GO:0003824">
    <property type="term" value="F:catalytic activity"/>
    <property type="evidence" value="ECO:0007669"/>
    <property type="project" value="InterPro"/>
</dbReference>
<dbReference type="PROSITE" id="PS51387">
    <property type="entry name" value="FAD_PCMH"/>
    <property type="match status" value="1"/>
</dbReference>
<keyword evidence="2" id="KW-0274">FAD</keyword>
<dbReference type="GO" id="GO:0071949">
    <property type="term" value="F:FAD binding"/>
    <property type="evidence" value="ECO:0007669"/>
    <property type="project" value="InterPro"/>
</dbReference>
<evidence type="ECO:0000313" key="4">
    <source>
        <dbReference type="EMBL" id="CDX11446.1"/>
    </source>
</evidence>
<sequence length="476" mass="51799">MSKVNQVQIDQIRQLLGSQGVLTGNDCAPYETGARSDVGEAALVLRPKTVSELSTAVSFCVRNSIPIIPQSANTGVVAGSTPDPSGTQAVVSLERLRGHLEIDAENRSVQLDAGYRLSELNARLEQHGLFFPIDLGADPLVGGMIATNTGGARFIRYGDVRRNTLGLTVVLADEQGSIVKLGSSLRKSNVGVDWKQLFIGTCGVFGIVAECVLNVEPEPRQVATALLVPISLEAVLPLLDLIERRAGPSLSAFEGMSGNAIAAALTHVPRLKNPFSRRDLPEYAILVEISRNWEAQHGDLSIDEQLQMMLSEIWESNNDLLEDVLVGPSHEFWALRHAISEGVKAVGKLVALDIAFKRGDVMRFLKRMRTELPAAFPDVRICEFGHIGDGGVHFNLVVDRHSANAADPGYEGQIRSLVYNIVVNEYGGSFSAEHNIGRKNQPYYDRFTDERLKNFSGALKKATSPHPVGVPVLWSH</sequence>
<dbReference type="Gene3D" id="3.30.70.2190">
    <property type="match status" value="1"/>
</dbReference>